<dbReference type="PANTHER" id="PTHR11477:SF0">
    <property type="entry name" value="IP08861P-RELATED"/>
    <property type="match status" value="1"/>
</dbReference>
<keyword evidence="3 6" id="KW-0863">Zinc-finger</keyword>
<keyword evidence="2 8" id="KW-0479">Metal-binding</keyword>
<dbReference type="GO" id="GO:0000977">
    <property type="term" value="F:RNA polymerase II transcription regulatory region sequence-specific DNA binding"/>
    <property type="evidence" value="ECO:0007669"/>
    <property type="project" value="TreeGrafter"/>
</dbReference>
<evidence type="ECO:0000256" key="3">
    <source>
        <dbReference type="ARBA" id="ARBA00022771"/>
    </source>
</evidence>
<name>A0A0J9XGJ8_GEOCN</name>
<feature type="domain" description="TFIIS-type" evidence="10">
    <location>
        <begin position="272"/>
        <end position="312"/>
    </location>
</feature>
<evidence type="ECO:0000313" key="13">
    <source>
        <dbReference type="EMBL" id="CDO56679.1"/>
    </source>
</evidence>
<dbReference type="Pfam" id="PF07500">
    <property type="entry name" value="TFIIS_M"/>
    <property type="match status" value="1"/>
</dbReference>
<feature type="compositionally biased region" description="Basic residues" evidence="9">
    <location>
        <begin position="87"/>
        <end position="96"/>
    </location>
</feature>
<keyword evidence="8" id="KW-0805">Transcription regulation</keyword>
<dbReference type="SMART" id="SM00510">
    <property type="entry name" value="TFS2M"/>
    <property type="match status" value="1"/>
</dbReference>
<dbReference type="FunFam" id="2.20.25.10:FF:000001">
    <property type="entry name" value="Probable Transcription elongation factor S-II"/>
    <property type="match status" value="1"/>
</dbReference>
<dbReference type="PROSITE" id="PS00466">
    <property type="entry name" value="ZF_TFIIS_1"/>
    <property type="match status" value="1"/>
</dbReference>
<reference evidence="14" key="3">
    <citation type="submission" date="2020-01" db="EMBL/GenBank/DDBJ databases">
        <authorList>
            <person name="Perkins V."/>
            <person name="Lessard M.-H."/>
            <person name="Dugat-Bony E."/>
            <person name="Frenette M."/>
            <person name="Labrie S."/>
        </authorList>
    </citation>
    <scope>NUCLEOTIDE SEQUENCE</scope>
    <source>
        <strain evidence="14">LMA-70</strain>
    </source>
</reference>
<keyword evidence="8" id="KW-0238">DNA-binding</keyword>
<dbReference type="GO" id="GO:0003746">
    <property type="term" value="F:translation elongation factor activity"/>
    <property type="evidence" value="ECO:0007669"/>
    <property type="project" value="UniProtKB-KW"/>
</dbReference>
<protein>
    <recommendedName>
        <fullName evidence="8">Transcription elongation factor</fullName>
    </recommendedName>
</protein>
<dbReference type="Pfam" id="PF08711">
    <property type="entry name" value="Med26"/>
    <property type="match status" value="1"/>
</dbReference>
<dbReference type="InterPro" id="IPR035441">
    <property type="entry name" value="TFIIS/LEDGF_dom_sf"/>
</dbReference>
<dbReference type="GO" id="GO:0031440">
    <property type="term" value="P:regulation of mRNA 3'-end processing"/>
    <property type="evidence" value="ECO:0007669"/>
    <property type="project" value="TreeGrafter"/>
</dbReference>
<dbReference type="PROSITE" id="PS51133">
    <property type="entry name" value="ZF_TFIIS_2"/>
    <property type="match status" value="1"/>
</dbReference>
<evidence type="ECO:0000256" key="9">
    <source>
        <dbReference type="SAM" id="MobiDB-lite"/>
    </source>
</evidence>
<evidence type="ECO:0000313" key="14">
    <source>
        <dbReference type="EMBL" id="KAF5098392.1"/>
    </source>
</evidence>
<evidence type="ECO:0000259" key="10">
    <source>
        <dbReference type="PROSITE" id="PS51133"/>
    </source>
</evidence>
<evidence type="ECO:0000259" key="11">
    <source>
        <dbReference type="PROSITE" id="PS51319"/>
    </source>
</evidence>
<evidence type="ECO:0000256" key="4">
    <source>
        <dbReference type="ARBA" id="ARBA00022833"/>
    </source>
</evidence>
<evidence type="ECO:0000259" key="12">
    <source>
        <dbReference type="PROSITE" id="PS51321"/>
    </source>
</evidence>
<comment type="function">
    <text evidence="8">Necessary for efficient RNA polymerase II transcription elongation past template-encoded arresting sites.</text>
</comment>
<evidence type="ECO:0000256" key="7">
    <source>
        <dbReference type="PROSITE-ProRule" id="PRU00649"/>
    </source>
</evidence>
<dbReference type="InterPro" id="IPR006289">
    <property type="entry name" value="TFSII"/>
</dbReference>
<comment type="caution">
    <text evidence="13">The sequence shown here is derived from an EMBL/GenBank/DDBJ whole genome shotgun (WGS) entry which is preliminary data.</text>
</comment>
<keyword evidence="13" id="KW-0251">Elongation factor</keyword>
<dbReference type="EMBL" id="CCBN010000016">
    <property type="protein sequence ID" value="CDO56679.1"/>
    <property type="molecule type" value="Genomic_DNA"/>
</dbReference>
<evidence type="ECO:0000313" key="15">
    <source>
        <dbReference type="Proteomes" id="UP000242525"/>
    </source>
</evidence>
<dbReference type="GO" id="GO:0031564">
    <property type="term" value="P:transcription antitermination"/>
    <property type="evidence" value="ECO:0007669"/>
    <property type="project" value="TreeGrafter"/>
</dbReference>
<dbReference type="PROSITE" id="PS51321">
    <property type="entry name" value="TFIIS_CENTRAL"/>
    <property type="match status" value="1"/>
</dbReference>
<dbReference type="GO" id="GO:0008270">
    <property type="term" value="F:zinc ion binding"/>
    <property type="evidence" value="ECO:0007669"/>
    <property type="project" value="UniProtKB-UniRule"/>
</dbReference>
<feature type="domain" description="TFIIS central" evidence="12">
    <location>
        <begin position="155"/>
        <end position="269"/>
    </location>
</feature>
<keyword evidence="13" id="KW-0648">Protein biosynthesis</keyword>
<dbReference type="Gene3D" id="1.20.930.10">
    <property type="entry name" value="Conserved domain common to transcription factors TFIIS, elongin A, CRSP70"/>
    <property type="match status" value="1"/>
</dbReference>
<evidence type="ECO:0000256" key="8">
    <source>
        <dbReference type="RuleBase" id="RU368078"/>
    </source>
</evidence>
<dbReference type="SUPFAM" id="SSF47676">
    <property type="entry name" value="Conserved domain common to transcription factors TFIIS, elongin A, CRSP70"/>
    <property type="match status" value="1"/>
</dbReference>
<reference evidence="13 15" key="1">
    <citation type="submission" date="2014-03" db="EMBL/GenBank/DDBJ databases">
        <authorList>
            <person name="Casaregola S."/>
        </authorList>
    </citation>
    <scope>NUCLEOTIDE SEQUENCE [LARGE SCALE GENOMIC DNA]</scope>
    <source>
        <strain evidence="13 15">CLIB 918</strain>
    </source>
</reference>
<dbReference type="NCBIfam" id="TIGR01385">
    <property type="entry name" value="TFSII"/>
    <property type="match status" value="1"/>
</dbReference>
<evidence type="ECO:0000256" key="1">
    <source>
        <dbReference type="ARBA" id="ARBA00004123"/>
    </source>
</evidence>
<dbReference type="AlphaFoldDB" id="A0A0J9XGJ8"/>
<dbReference type="InterPro" id="IPR001222">
    <property type="entry name" value="Znf_TFIIS"/>
</dbReference>
<dbReference type="SUPFAM" id="SSF46942">
    <property type="entry name" value="Elongation factor TFIIS domain 2"/>
    <property type="match status" value="1"/>
</dbReference>
<dbReference type="SUPFAM" id="SSF57783">
    <property type="entry name" value="Zinc beta-ribbon"/>
    <property type="match status" value="1"/>
</dbReference>
<dbReference type="Pfam" id="PF01096">
    <property type="entry name" value="Zn_ribbon_TFIIS"/>
    <property type="match status" value="1"/>
</dbReference>
<comment type="similarity">
    <text evidence="8">Belongs to the TFS-II family.</text>
</comment>
<dbReference type="EMBL" id="QQZK01000074">
    <property type="protein sequence ID" value="KAF5098392.1"/>
    <property type="molecule type" value="Genomic_DNA"/>
</dbReference>
<dbReference type="PANTHER" id="PTHR11477">
    <property type="entry name" value="TRANSCRIPTION FACTOR S-II ZINC FINGER DOMAIN-CONTAINING PROTEIN"/>
    <property type="match status" value="1"/>
</dbReference>
<accession>A0A0J9XGJ8</accession>
<dbReference type="InterPro" id="IPR036575">
    <property type="entry name" value="TFIIS_cen_dom_sf"/>
</dbReference>
<dbReference type="SMART" id="SM00509">
    <property type="entry name" value="TFS2N"/>
    <property type="match status" value="1"/>
</dbReference>
<feature type="region of interest" description="Disordered" evidence="9">
    <location>
        <begin position="84"/>
        <end position="149"/>
    </location>
</feature>
<sequence>MSATATTSLDVSEIKSMMNDLEKSNGSTERIITLLTIFEEKVKPTEKLLRETKLGIAVNKFRSHGDKKVSELVKRIIKKWKDQVSAQKHKQVKHEKKPSTSTESNASTAKAGASSSSGSAAAGGKESGKPLFNSNGKARSPENDGVNTNVYPDAVRNSCISLLYKGLAVESTATPNDILTAAKSVEEAVFIGERGTGAGYKNKIRSLFANLKDPRNPQLRQRVVSGEIAGKRLYTMTPKELASDEFKKELEEINKQNLFNAQAAVEKRAITDRFTCSKCKQKKVSYFQMQTRSADEPLTTFCTCENCGKRWKFS</sequence>
<dbReference type="PROSITE" id="PS51319">
    <property type="entry name" value="TFIIS_N"/>
    <property type="match status" value="1"/>
</dbReference>
<dbReference type="FunFam" id="1.10.472.30:FF:000003">
    <property type="entry name" value="Transcription elongation factor S-II"/>
    <property type="match status" value="1"/>
</dbReference>
<keyword evidence="8" id="KW-0804">Transcription</keyword>
<proteinExistence type="inferred from homology"/>
<dbReference type="SMART" id="SM00440">
    <property type="entry name" value="ZnF_C2C2"/>
    <property type="match status" value="1"/>
</dbReference>
<dbReference type="OrthoDB" id="44867at2759"/>
<dbReference type="Gene3D" id="1.10.472.30">
    <property type="entry name" value="Transcription elongation factor S-II, central domain"/>
    <property type="match status" value="1"/>
</dbReference>
<dbReference type="Proteomes" id="UP000750522">
    <property type="component" value="Unassembled WGS sequence"/>
</dbReference>
<dbReference type="GO" id="GO:0006368">
    <property type="term" value="P:transcription elongation by RNA polymerase II"/>
    <property type="evidence" value="ECO:0007669"/>
    <property type="project" value="InterPro"/>
</dbReference>
<evidence type="ECO:0000256" key="2">
    <source>
        <dbReference type="ARBA" id="ARBA00022723"/>
    </source>
</evidence>
<dbReference type="InterPro" id="IPR035100">
    <property type="entry name" value="TF_IIS-typ"/>
</dbReference>
<dbReference type="GO" id="GO:0005634">
    <property type="term" value="C:nucleus"/>
    <property type="evidence" value="ECO:0007669"/>
    <property type="project" value="UniProtKB-SubCell"/>
</dbReference>
<organism evidence="13 15">
    <name type="scientific">Geotrichum candidum</name>
    <name type="common">Oospora lactis</name>
    <name type="synonym">Dipodascus geotrichum</name>
    <dbReference type="NCBI Taxonomy" id="1173061"/>
    <lineage>
        <taxon>Eukaryota</taxon>
        <taxon>Fungi</taxon>
        <taxon>Dikarya</taxon>
        <taxon>Ascomycota</taxon>
        <taxon>Saccharomycotina</taxon>
        <taxon>Dipodascomycetes</taxon>
        <taxon>Dipodascales</taxon>
        <taxon>Dipodascaceae</taxon>
        <taxon>Geotrichum</taxon>
    </lineage>
</organism>
<dbReference type="CDD" id="cd13749">
    <property type="entry name" value="Zn-ribbon_TFIIS"/>
    <property type="match status" value="1"/>
</dbReference>
<evidence type="ECO:0000256" key="5">
    <source>
        <dbReference type="ARBA" id="ARBA00023242"/>
    </source>
</evidence>
<reference evidence="14" key="2">
    <citation type="journal article" date="2020" name="Front. Microbiol.">
        <title>Phenotypic and Genetic Characterization of the Cheese Ripening Yeast Geotrichum candidum.</title>
        <authorList>
            <person name="Perkins V."/>
            <person name="Vignola S."/>
            <person name="Lessard M.H."/>
            <person name="Plante P.L."/>
            <person name="Corbeil J."/>
            <person name="Dugat-Bony E."/>
            <person name="Frenette M."/>
            <person name="Labrie S."/>
        </authorList>
    </citation>
    <scope>NUCLEOTIDE SEQUENCE</scope>
    <source>
        <strain evidence="14">LMA-70</strain>
    </source>
</reference>
<dbReference type="PIRSF" id="PIRSF006704">
    <property type="entry name" value="TF_IIS"/>
    <property type="match status" value="1"/>
</dbReference>
<keyword evidence="4 8" id="KW-0862">Zinc</keyword>
<feature type="compositionally biased region" description="Low complexity" evidence="9">
    <location>
        <begin position="106"/>
        <end position="124"/>
    </location>
</feature>
<evidence type="ECO:0000256" key="6">
    <source>
        <dbReference type="PROSITE-ProRule" id="PRU00472"/>
    </source>
</evidence>
<dbReference type="InterPro" id="IPR003617">
    <property type="entry name" value="TFIIS/CRSP70_N_sub"/>
</dbReference>
<gene>
    <name evidence="13" type="ORF">BN980_GECA16s01275g</name>
    <name evidence="14" type="ORF">DV451_003405</name>
</gene>
<dbReference type="GO" id="GO:0006362">
    <property type="term" value="P:transcription elongation by RNA polymerase I"/>
    <property type="evidence" value="ECO:0007669"/>
    <property type="project" value="TreeGrafter"/>
</dbReference>
<keyword evidence="15" id="KW-1185">Reference proteome</keyword>
<dbReference type="GO" id="GO:0001139">
    <property type="term" value="F:RNA polymerase II complex recruiting activity"/>
    <property type="evidence" value="ECO:0007669"/>
    <property type="project" value="TreeGrafter"/>
</dbReference>
<comment type="subcellular location">
    <subcellularLocation>
        <location evidence="1 7 8">Nucleus</location>
    </subcellularLocation>
</comment>
<feature type="domain" description="TFIIS N-terminal" evidence="11">
    <location>
        <begin position="12"/>
        <end position="87"/>
    </location>
</feature>
<dbReference type="InterPro" id="IPR003618">
    <property type="entry name" value="TFIIS_cen_dom"/>
</dbReference>
<dbReference type="STRING" id="1173061.A0A0J9XGJ8"/>
<dbReference type="Gene3D" id="2.20.25.10">
    <property type="match status" value="1"/>
</dbReference>
<dbReference type="Proteomes" id="UP000242525">
    <property type="component" value="Unassembled WGS sequence"/>
</dbReference>
<keyword evidence="5 7" id="KW-0539">Nucleus</keyword>
<dbReference type="InterPro" id="IPR017923">
    <property type="entry name" value="TFIIS_N"/>
</dbReference>